<dbReference type="GO" id="GO:0016758">
    <property type="term" value="F:hexosyltransferase activity"/>
    <property type="evidence" value="ECO:0007669"/>
    <property type="project" value="TreeGrafter"/>
</dbReference>
<dbReference type="InterPro" id="IPR001296">
    <property type="entry name" value="Glyco_trans_1"/>
</dbReference>
<dbReference type="InterPro" id="IPR050194">
    <property type="entry name" value="Glycosyltransferase_grp1"/>
</dbReference>
<keyword evidence="4" id="KW-1185">Reference proteome</keyword>
<name>A0A3S1DC20_9CYAN</name>
<reference evidence="3" key="1">
    <citation type="submission" date="2018-12" db="EMBL/GenBank/DDBJ databases">
        <authorList>
            <person name="Will S."/>
            <person name="Neumann-Schaal M."/>
            <person name="Henke P."/>
        </authorList>
    </citation>
    <scope>NUCLEOTIDE SEQUENCE</scope>
    <source>
        <strain evidence="3">PCC 7102</strain>
    </source>
</reference>
<evidence type="ECO:0000259" key="1">
    <source>
        <dbReference type="Pfam" id="PF00534"/>
    </source>
</evidence>
<dbReference type="InterPro" id="IPR028098">
    <property type="entry name" value="Glyco_trans_4-like_N"/>
</dbReference>
<dbReference type="PANTHER" id="PTHR45947">
    <property type="entry name" value="SULFOQUINOVOSYL TRANSFERASE SQD2"/>
    <property type="match status" value="1"/>
</dbReference>
<keyword evidence="3" id="KW-0808">Transferase</keyword>
<evidence type="ECO:0000259" key="2">
    <source>
        <dbReference type="Pfam" id="PF13439"/>
    </source>
</evidence>
<dbReference type="AlphaFoldDB" id="A0A3S1DC20"/>
<protein>
    <submittedName>
        <fullName evidence="3">Glycosyl transferase family 1</fullName>
    </submittedName>
</protein>
<gene>
    <name evidence="3" type="ORF">DSM106972_024340</name>
</gene>
<dbReference type="Gene3D" id="3.40.50.2000">
    <property type="entry name" value="Glycogen Phosphorylase B"/>
    <property type="match status" value="2"/>
</dbReference>
<feature type="domain" description="Glycosyltransferase subfamily 4-like N-terminal" evidence="2">
    <location>
        <begin position="32"/>
        <end position="199"/>
    </location>
</feature>
<sequence length="413" mass="47047">MQIYSYDGNLGNTTIENLNIYHVVASINENTGGPAKLVSDLTEALANEKISNHLFTLDYKVHGKQIISKYTYLHSYNADFIAQNVRGFHPKFADAMRKLPTTELSLIHNHGLWMFPNLYARQAANYNRIPLIISPHGMLESWSLKRSRFKKWLAWLMYERKNLSSAVLFNATSSEEVKSIRQLGFQQPIALIPNGLNTDSYNQQVEREVLTRLFPELNDKKWLLFLSRIHPKKGVDNLLFAWQKLQSQFPDWHLVIAGSDLIGYQAKLEALTEQLNLRQRVTFTGMLSGQEKISALSNADLFVLPTHSENFGIAIAESLACKVPVITTKGAPWEDLERYECGWWIDNNQQALITALAEAMKMSDEERKVMGLRGQALTKTKYSWNSIAKDTADVYRWILGGGELPDCIQLYSS</sequence>
<comment type="caution">
    <text evidence="3">The sequence shown here is derived from an EMBL/GenBank/DDBJ whole genome shotgun (WGS) entry which is preliminary data.</text>
</comment>
<reference evidence="3" key="2">
    <citation type="journal article" date="2019" name="Genome Biol. Evol.">
        <title>Day and night: Metabolic profiles and evolutionary relationships of six axenic non-marine cyanobacteria.</title>
        <authorList>
            <person name="Will S.E."/>
            <person name="Henke P."/>
            <person name="Boedeker C."/>
            <person name="Huang S."/>
            <person name="Brinkmann H."/>
            <person name="Rohde M."/>
            <person name="Jarek M."/>
            <person name="Friedl T."/>
            <person name="Seufert S."/>
            <person name="Schumacher M."/>
            <person name="Overmann J."/>
            <person name="Neumann-Schaal M."/>
            <person name="Petersen J."/>
        </authorList>
    </citation>
    <scope>NUCLEOTIDE SEQUENCE [LARGE SCALE GENOMIC DNA]</scope>
    <source>
        <strain evidence="3">PCC 7102</strain>
    </source>
</reference>
<dbReference type="OrthoDB" id="433681at2"/>
<dbReference type="RefSeq" id="WP_127081011.1">
    <property type="nucleotide sequence ID" value="NZ_RSCL01000005.1"/>
</dbReference>
<proteinExistence type="predicted"/>
<feature type="domain" description="Glycosyl transferase family 1" evidence="1">
    <location>
        <begin position="218"/>
        <end position="371"/>
    </location>
</feature>
<evidence type="ECO:0000313" key="3">
    <source>
        <dbReference type="EMBL" id="RUT07173.1"/>
    </source>
</evidence>
<dbReference type="SUPFAM" id="SSF53756">
    <property type="entry name" value="UDP-Glycosyltransferase/glycogen phosphorylase"/>
    <property type="match status" value="1"/>
</dbReference>
<dbReference type="Pfam" id="PF00534">
    <property type="entry name" value="Glycos_transf_1"/>
    <property type="match status" value="1"/>
</dbReference>
<dbReference type="Proteomes" id="UP000271624">
    <property type="component" value="Unassembled WGS sequence"/>
</dbReference>
<dbReference type="EMBL" id="RSCL01000005">
    <property type="protein sequence ID" value="RUT07173.1"/>
    <property type="molecule type" value="Genomic_DNA"/>
</dbReference>
<evidence type="ECO:0000313" key="4">
    <source>
        <dbReference type="Proteomes" id="UP000271624"/>
    </source>
</evidence>
<dbReference type="Pfam" id="PF13439">
    <property type="entry name" value="Glyco_transf_4"/>
    <property type="match status" value="1"/>
</dbReference>
<dbReference type="PANTHER" id="PTHR45947:SF3">
    <property type="entry name" value="SULFOQUINOVOSYL TRANSFERASE SQD2"/>
    <property type="match status" value="1"/>
</dbReference>
<organism evidence="3 4">
    <name type="scientific">Dulcicalothrix desertica PCC 7102</name>
    <dbReference type="NCBI Taxonomy" id="232991"/>
    <lineage>
        <taxon>Bacteria</taxon>
        <taxon>Bacillati</taxon>
        <taxon>Cyanobacteriota</taxon>
        <taxon>Cyanophyceae</taxon>
        <taxon>Nostocales</taxon>
        <taxon>Calotrichaceae</taxon>
        <taxon>Dulcicalothrix</taxon>
    </lineage>
</organism>
<accession>A0A3S1DC20</accession>